<evidence type="ECO:0000313" key="4">
    <source>
        <dbReference type="Proteomes" id="UP000016800"/>
    </source>
</evidence>
<name>S0DZ92_GIBF5</name>
<keyword evidence="2" id="KW-0472">Membrane</keyword>
<proteinExistence type="predicted"/>
<dbReference type="VEuPathDB" id="FungiDB:FFUJ_02827"/>
<evidence type="ECO:0000313" key="3">
    <source>
        <dbReference type="EMBL" id="CCT66712.1"/>
    </source>
</evidence>
<feature type="region of interest" description="Disordered" evidence="1">
    <location>
        <begin position="227"/>
        <end position="327"/>
    </location>
</feature>
<feature type="transmembrane region" description="Helical" evidence="2">
    <location>
        <begin position="104"/>
        <end position="123"/>
    </location>
</feature>
<feature type="transmembrane region" description="Helical" evidence="2">
    <location>
        <begin position="21"/>
        <end position="43"/>
    </location>
</feature>
<feature type="compositionally biased region" description="Basic and acidic residues" evidence="1">
    <location>
        <begin position="281"/>
        <end position="297"/>
    </location>
</feature>
<reference evidence="4" key="1">
    <citation type="journal article" date="2013" name="PLoS Pathog.">
        <title>Deciphering the cryptic genome: genome-wide analyses of the rice pathogen Fusarium fujikuroi reveal complex regulation of secondary metabolism and novel metabolites.</title>
        <authorList>
            <person name="Wiemann P."/>
            <person name="Sieber C.M."/>
            <person name="von Bargen K.W."/>
            <person name="Studt L."/>
            <person name="Niehaus E.M."/>
            <person name="Espino J.J."/>
            <person name="Huss K."/>
            <person name="Michielse C.B."/>
            <person name="Albermann S."/>
            <person name="Wagner D."/>
            <person name="Bergner S.V."/>
            <person name="Connolly L.R."/>
            <person name="Fischer A."/>
            <person name="Reuter G."/>
            <person name="Kleigrewe K."/>
            <person name="Bald T."/>
            <person name="Wingfield B.D."/>
            <person name="Ophir R."/>
            <person name="Freeman S."/>
            <person name="Hippler M."/>
            <person name="Smith K.M."/>
            <person name="Brown D.W."/>
            <person name="Proctor R.H."/>
            <person name="Munsterkotter M."/>
            <person name="Freitag M."/>
            <person name="Humpf H.U."/>
            <person name="Guldener U."/>
            <person name="Tudzynski B."/>
        </authorList>
    </citation>
    <scope>NUCLEOTIDE SEQUENCE [LARGE SCALE GENOMIC DNA]</scope>
    <source>
        <strain evidence="4">CBS 195.34 / IMI 58289 / NRRL A-6831</strain>
    </source>
</reference>
<evidence type="ECO:0000256" key="1">
    <source>
        <dbReference type="SAM" id="MobiDB-lite"/>
    </source>
</evidence>
<gene>
    <name evidence="3" type="ORF">FFUJ_02827</name>
</gene>
<protein>
    <submittedName>
        <fullName evidence="3">Uncharacterized protein</fullName>
    </submittedName>
</protein>
<dbReference type="Proteomes" id="UP000016800">
    <property type="component" value="Chromosome III"/>
</dbReference>
<dbReference type="HOGENOM" id="CLU_044514_0_0_1"/>
<evidence type="ECO:0000256" key="2">
    <source>
        <dbReference type="SAM" id="Phobius"/>
    </source>
</evidence>
<feature type="transmembrane region" description="Helical" evidence="2">
    <location>
        <begin position="129"/>
        <end position="151"/>
    </location>
</feature>
<keyword evidence="4" id="KW-1185">Reference proteome</keyword>
<sequence>MLISGNHRAQAQFDRAKWRPMVMIPTWVLQLGLSMSMMGLFAYRLGNSMKVNKDSDKKNDDPTIEIVWEATNVALWFVASLCSFVEIAKYFAEALTPWTMLFTHVIKLTCAIATLALDIVVYTEKHDKHYSLVGLGLDCAFIITSLVLVFYSVRRYRRLSAYDDYTHPVNSSDKRFSSASSRASIISKRESVEMGTVQRTPSVYSHKRDTQFDDYVARRGSATKERIGSGDFSYAGAQGEAQDSGATLTPTRPRGASSGRAASWTSDRGLVAVPEEEDDTAAGKESKAEKEKKDREALLGNTPRESIDGIVVPQEADISEPRWQREQ</sequence>
<dbReference type="RefSeq" id="XP_023428793.1">
    <property type="nucleotide sequence ID" value="XM_023574604.1"/>
</dbReference>
<dbReference type="AlphaFoldDB" id="S0DZ92"/>
<dbReference type="GeneID" id="35396309"/>
<organism evidence="3 4">
    <name type="scientific">Gibberella fujikuroi (strain CBS 195.34 / IMI 58289 / NRRL A-6831)</name>
    <name type="common">Bakanae and foot rot disease fungus</name>
    <name type="synonym">Fusarium fujikuroi</name>
    <dbReference type="NCBI Taxonomy" id="1279085"/>
    <lineage>
        <taxon>Eukaryota</taxon>
        <taxon>Fungi</taxon>
        <taxon>Dikarya</taxon>
        <taxon>Ascomycota</taxon>
        <taxon>Pezizomycotina</taxon>
        <taxon>Sordariomycetes</taxon>
        <taxon>Hypocreomycetidae</taxon>
        <taxon>Hypocreales</taxon>
        <taxon>Nectriaceae</taxon>
        <taxon>Fusarium</taxon>
        <taxon>Fusarium fujikuroi species complex</taxon>
    </lineage>
</organism>
<keyword evidence="2" id="KW-0812">Transmembrane</keyword>
<keyword evidence="2" id="KW-1133">Transmembrane helix</keyword>
<feature type="transmembrane region" description="Helical" evidence="2">
    <location>
        <begin position="73"/>
        <end position="92"/>
    </location>
</feature>
<dbReference type="EMBL" id="HF679025">
    <property type="protein sequence ID" value="CCT66712.1"/>
    <property type="molecule type" value="Genomic_DNA"/>
</dbReference>
<accession>S0DZ92</accession>
<dbReference type="STRING" id="1279085.S0DZ92"/>